<organism evidence="1 2">
    <name type="scientific">Candidatus Nitrosocosmicus franklandianus</name>
    <dbReference type="NCBI Taxonomy" id="1798806"/>
    <lineage>
        <taxon>Archaea</taxon>
        <taxon>Nitrososphaerota</taxon>
        <taxon>Nitrososphaeria</taxon>
        <taxon>Nitrososphaerales</taxon>
        <taxon>Nitrososphaeraceae</taxon>
        <taxon>Candidatus Nitrosocosmicus</taxon>
    </lineage>
</organism>
<evidence type="ECO:0000313" key="2">
    <source>
        <dbReference type="Proteomes" id="UP000294299"/>
    </source>
</evidence>
<dbReference type="AlphaFoldDB" id="A0A484ICT5"/>
<reference evidence="1 2" key="1">
    <citation type="submission" date="2019-02" db="EMBL/GenBank/DDBJ databases">
        <authorList>
            <person name="Lehtovirta-Morley E L."/>
        </authorList>
    </citation>
    <scope>NUCLEOTIDE SEQUENCE [LARGE SCALE GENOMIC DNA]</scope>
    <source>
        <strain evidence="1">NFRAN1</strain>
    </source>
</reference>
<dbReference type="EMBL" id="LR216287">
    <property type="protein sequence ID" value="VFJ14920.1"/>
    <property type="molecule type" value="Genomic_DNA"/>
</dbReference>
<dbReference type="OrthoDB" id="10519at2157"/>
<dbReference type="RefSeq" id="WP_145988080.1">
    <property type="nucleotide sequence ID" value="NZ_LR216287.1"/>
</dbReference>
<name>A0A484ICT5_9ARCH</name>
<dbReference type="GeneID" id="39421754"/>
<gene>
    <name evidence="1" type="ORF">NFRAN_2598</name>
</gene>
<protein>
    <submittedName>
        <fullName evidence="1">Uncharacterized protein</fullName>
    </submittedName>
</protein>
<proteinExistence type="predicted"/>
<evidence type="ECO:0000313" key="1">
    <source>
        <dbReference type="EMBL" id="VFJ14920.1"/>
    </source>
</evidence>
<dbReference type="KEGG" id="nfn:NFRAN_2598"/>
<sequence>MQITSLSILVLVTILTMSISFSSLQEPAYSQKETNSSLTITNIQNTSLTLGKPIYVEKFKVPLSSGDGTGYSNINNTSDFGTSIYSFKGNGTLEGMKISASGSGIMVPRDDGTSSITGRAIFISSNGSASYSFEDIATTTDNITQRLGSAFFDANATGTLEFLKSSVGVYQSFVDNRDGQGIFAMWNLKGFTEK</sequence>
<accession>A0A484ICT5</accession>
<dbReference type="Proteomes" id="UP000294299">
    <property type="component" value="Chromosome NFRAN"/>
</dbReference>
<keyword evidence="2" id="KW-1185">Reference proteome</keyword>